<keyword evidence="1" id="KW-1133">Transmembrane helix</keyword>
<evidence type="ECO:0000313" key="2">
    <source>
        <dbReference type="EMBL" id="CAG6743407.1"/>
    </source>
</evidence>
<sequence length="102" mass="12368">MNNILIGIVEDILLDRQPLQQMQTATVLFHDALTQSRRYREQRMRRRDIILTLLKTYEHHYRPMQYSEFWVDRYVLNCSILYLVIICSFSVQRARGQGLPYF</sequence>
<dbReference type="AlphaFoldDB" id="A0A8D8ZC61"/>
<dbReference type="EMBL" id="HBUF01447336">
    <property type="protein sequence ID" value="CAG6743407.1"/>
    <property type="molecule type" value="Transcribed_RNA"/>
</dbReference>
<proteinExistence type="predicted"/>
<name>A0A8D8ZC61_9HEMI</name>
<protein>
    <submittedName>
        <fullName evidence="2">Uncharacterized protein</fullName>
    </submittedName>
</protein>
<reference evidence="2" key="1">
    <citation type="submission" date="2021-05" db="EMBL/GenBank/DDBJ databases">
        <authorList>
            <person name="Alioto T."/>
            <person name="Alioto T."/>
            <person name="Gomez Garrido J."/>
        </authorList>
    </citation>
    <scope>NUCLEOTIDE SEQUENCE</scope>
</reference>
<keyword evidence="1" id="KW-0812">Transmembrane</keyword>
<keyword evidence="1" id="KW-0472">Membrane</keyword>
<evidence type="ECO:0000256" key="1">
    <source>
        <dbReference type="SAM" id="Phobius"/>
    </source>
</evidence>
<accession>A0A8D8ZC61</accession>
<organism evidence="2">
    <name type="scientific">Cacopsylla melanoneura</name>
    <dbReference type="NCBI Taxonomy" id="428564"/>
    <lineage>
        <taxon>Eukaryota</taxon>
        <taxon>Metazoa</taxon>
        <taxon>Ecdysozoa</taxon>
        <taxon>Arthropoda</taxon>
        <taxon>Hexapoda</taxon>
        <taxon>Insecta</taxon>
        <taxon>Pterygota</taxon>
        <taxon>Neoptera</taxon>
        <taxon>Paraneoptera</taxon>
        <taxon>Hemiptera</taxon>
        <taxon>Sternorrhyncha</taxon>
        <taxon>Psylloidea</taxon>
        <taxon>Psyllidae</taxon>
        <taxon>Psyllinae</taxon>
        <taxon>Cacopsylla</taxon>
    </lineage>
</organism>
<feature type="transmembrane region" description="Helical" evidence="1">
    <location>
        <begin position="74"/>
        <end position="91"/>
    </location>
</feature>